<evidence type="ECO:0000313" key="2">
    <source>
        <dbReference type="EMBL" id="MDR5654529.1"/>
    </source>
</evidence>
<dbReference type="EMBL" id="JAVKPH010000028">
    <property type="protein sequence ID" value="MDR5654529.1"/>
    <property type="molecule type" value="Genomic_DNA"/>
</dbReference>
<dbReference type="SUPFAM" id="SSF50346">
    <property type="entry name" value="PRC-barrel domain"/>
    <property type="match status" value="1"/>
</dbReference>
<evidence type="ECO:0000313" key="3">
    <source>
        <dbReference type="Proteomes" id="UP001247754"/>
    </source>
</evidence>
<feature type="compositionally biased region" description="Low complexity" evidence="1">
    <location>
        <begin position="1"/>
        <end position="15"/>
    </location>
</feature>
<accession>A0ABU1FCA1</accession>
<comment type="caution">
    <text evidence="2">The sequence shown here is derived from an EMBL/GenBank/DDBJ whole genome shotgun (WGS) entry which is preliminary data.</text>
</comment>
<evidence type="ECO:0000256" key="1">
    <source>
        <dbReference type="SAM" id="MobiDB-lite"/>
    </source>
</evidence>
<name>A0ABU1FCA1_9RHOB</name>
<sequence length="116" mass="12399">PCSTASPRSARPSQRSQDKSVRGKGKSDQQPICATEPPDGTDIGEVVGVAVDSENVVERVIADIGGFLGMGQHRIALSGDEVFFYRNESGTLRAYVNADKAALEAMPEYEEPGTTR</sequence>
<protein>
    <submittedName>
        <fullName evidence="2">Uncharacterized protein</fullName>
    </submittedName>
</protein>
<reference evidence="2 3" key="1">
    <citation type="submission" date="2023-09" db="EMBL/GenBank/DDBJ databases">
        <title>Xinfangfangia sedmenti sp. nov., isolated the sedment.</title>
        <authorList>
            <person name="Xu L."/>
        </authorList>
    </citation>
    <scope>NUCLEOTIDE SEQUENCE [LARGE SCALE GENOMIC DNA]</scope>
    <source>
        <strain evidence="2 3">LG-4</strain>
    </source>
</reference>
<dbReference type="Gene3D" id="2.30.30.240">
    <property type="entry name" value="PRC-barrel domain"/>
    <property type="match status" value="1"/>
</dbReference>
<keyword evidence="3" id="KW-1185">Reference proteome</keyword>
<dbReference type="InterPro" id="IPR011033">
    <property type="entry name" value="PRC_barrel-like_sf"/>
</dbReference>
<feature type="region of interest" description="Disordered" evidence="1">
    <location>
        <begin position="1"/>
        <end position="44"/>
    </location>
</feature>
<feature type="compositionally biased region" description="Basic and acidic residues" evidence="1">
    <location>
        <begin position="16"/>
        <end position="27"/>
    </location>
</feature>
<gene>
    <name evidence="2" type="ORF">RGD00_18105</name>
</gene>
<organism evidence="2 3">
    <name type="scientific">Ruixingdingia sedimenti</name>
    <dbReference type="NCBI Taxonomy" id="3073604"/>
    <lineage>
        <taxon>Bacteria</taxon>
        <taxon>Pseudomonadati</taxon>
        <taxon>Pseudomonadota</taxon>
        <taxon>Alphaproteobacteria</taxon>
        <taxon>Rhodobacterales</taxon>
        <taxon>Paracoccaceae</taxon>
        <taxon>Ruixingdingia</taxon>
    </lineage>
</organism>
<dbReference type="Proteomes" id="UP001247754">
    <property type="component" value="Unassembled WGS sequence"/>
</dbReference>
<feature type="non-terminal residue" evidence="2">
    <location>
        <position position="1"/>
    </location>
</feature>
<proteinExistence type="predicted"/>